<dbReference type="Proteomes" id="UP000198967">
    <property type="component" value="Unassembled WGS sequence"/>
</dbReference>
<gene>
    <name evidence="2" type="ORF">SAMN05216377_1109</name>
</gene>
<sequence length="212" mass="22387">MDAGDQDARIISWRRVAVSFAAGTAAAVAVVLLGAAELTVLVGWAVAVTILLVWVWRISWPQDERGTKRLAEEEGRSHVMDTVVLVAAVASLAAVLAGVVTAGRQDAVAVAGVVLAVVDAILSWALVNTVFALKYARLYFEGNDGGIEFPRNDHPVYADFAYLAFTVGMSFAVSDTGLETTRIRTVGLGHALLSYLFGSVLIAVAVSLLTNV</sequence>
<feature type="transmembrane region" description="Helical" evidence="1">
    <location>
        <begin position="41"/>
        <end position="58"/>
    </location>
</feature>
<feature type="transmembrane region" description="Helical" evidence="1">
    <location>
        <begin position="16"/>
        <end position="35"/>
    </location>
</feature>
<keyword evidence="1" id="KW-1133">Transmembrane helix</keyword>
<dbReference type="RefSeq" id="WP_245707530.1">
    <property type="nucleotide sequence ID" value="NZ_FNBE01000010.1"/>
</dbReference>
<protein>
    <submittedName>
        <fullName evidence="2">Uncharacterized membrane protein</fullName>
    </submittedName>
</protein>
<organism evidence="2 3">
    <name type="scientific">Pseudonocardia oroxyli</name>
    <dbReference type="NCBI Taxonomy" id="366584"/>
    <lineage>
        <taxon>Bacteria</taxon>
        <taxon>Bacillati</taxon>
        <taxon>Actinomycetota</taxon>
        <taxon>Actinomycetes</taxon>
        <taxon>Pseudonocardiales</taxon>
        <taxon>Pseudonocardiaceae</taxon>
        <taxon>Pseudonocardia</taxon>
    </lineage>
</organism>
<feature type="transmembrane region" description="Helical" evidence="1">
    <location>
        <begin position="79"/>
        <end position="102"/>
    </location>
</feature>
<dbReference type="STRING" id="366584.SAMN05216377_1109"/>
<keyword evidence="1" id="KW-0812">Transmembrane</keyword>
<evidence type="ECO:0000313" key="3">
    <source>
        <dbReference type="Proteomes" id="UP000198967"/>
    </source>
</evidence>
<dbReference type="InterPro" id="IPR009781">
    <property type="entry name" value="DUF1345"/>
</dbReference>
<evidence type="ECO:0000313" key="2">
    <source>
        <dbReference type="EMBL" id="SDG23221.1"/>
    </source>
</evidence>
<evidence type="ECO:0000256" key="1">
    <source>
        <dbReference type="SAM" id="Phobius"/>
    </source>
</evidence>
<dbReference type="EMBL" id="FNBE01000010">
    <property type="protein sequence ID" value="SDG23221.1"/>
    <property type="molecule type" value="Genomic_DNA"/>
</dbReference>
<keyword evidence="1" id="KW-0472">Membrane</keyword>
<dbReference type="AlphaFoldDB" id="A0A1G7SJS9"/>
<name>A0A1G7SJS9_PSEOR</name>
<keyword evidence="3" id="KW-1185">Reference proteome</keyword>
<accession>A0A1G7SJS9</accession>
<feature type="transmembrane region" description="Helical" evidence="1">
    <location>
        <begin position="108"/>
        <end position="133"/>
    </location>
</feature>
<feature type="transmembrane region" description="Helical" evidence="1">
    <location>
        <begin position="192"/>
        <end position="210"/>
    </location>
</feature>
<proteinExistence type="predicted"/>
<reference evidence="2 3" key="1">
    <citation type="submission" date="2016-10" db="EMBL/GenBank/DDBJ databases">
        <authorList>
            <person name="de Groot N.N."/>
        </authorList>
    </citation>
    <scope>NUCLEOTIDE SEQUENCE [LARGE SCALE GENOMIC DNA]</scope>
    <source>
        <strain evidence="2 3">CGMCC 4.3143</strain>
    </source>
</reference>
<dbReference type="Pfam" id="PF07077">
    <property type="entry name" value="DUF1345"/>
    <property type="match status" value="1"/>
</dbReference>